<evidence type="ECO:0000256" key="1">
    <source>
        <dbReference type="PROSITE-ProRule" id="PRU00042"/>
    </source>
</evidence>
<evidence type="ECO:0000313" key="4">
    <source>
        <dbReference type="EMBL" id="KAK7041918.1"/>
    </source>
</evidence>
<dbReference type="PROSITE" id="PS00028">
    <property type="entry name" value="ZINC_FINGER_C2H2_1"/>
    <property type="match status" value="1"/>
</dbReference>
<dbReference type="InterPro" id="IPR013087">
    <property type="entry name" value="Znf_C2H2_type"/>
</dbReference>
<dbReference type="AlphaFoldDB" id="A0AAW0CSI8"/>
<keyword evidence="1" id="KW-0863">Zinc-finger</keyword>
<feature type="compositionally biased region" description="Basic residues" evidence="2">
    <location>
        <begin position="25"/>
        <end position="35"/>
    </location>
</feature>
<evidence type="ECO:0000256" key="2">
    <source>
        <dbReference type="SAM" id="MobiDB-lite"/>
    </source>
</evidence>
<comment type="caution">
    <text evidence="4">The sequence shown here is derived from an EMBL/GenBank/DDBJ whole genome shotgun (WGS) entry which is preliminary data.</text>
</comment>
<proteinExistence type="predicted"/>
<feature type="domain" description="C2H2-type" evidence="3">
    <location>
        <begin position="10"/>
        <end position="38"/>
    </location>
</feature>
<dbReference type="PROSITE" id="PS50157">
    <property type="entry name" value="ZINC_FINGER_C2H2_2"/>
    <property type="match status" value="1"/>
</dbReference>
<keyword evidence="1" id="KW-0479">Metal-binding</keyword>
<organism evidence="4 5">
    <name type="scientific">Paramarasmius palmivorus</name>
    <dbReference type="NCBI Taxonomy" id="297713"/>
    <lineage>
        <taxon>Eukaryota</taxon>
        <taxon>Fungi</taxon>
        <taxon>Dikarya</taxon>
        <taxon>Basidiomycota</taxon>
        <taxon>Agaricomycotina</taxon>
        <taxon>Agaricomycetes</taxon>
        <taxon>Agaricomycetidae</taxon>
        <taxon>Agaricales</taxon>
        <taxon>Marasmiineae</taxon>
        <taxon>Marasmiaceae</taxon>
        <taxon>Paramarasmius</taxon>
    </lineage>
</organism>
<dbReference type="EMBL" id="JAYKXP010000031">
    <property type="protein sequence ID" value="KAK7041918.1"/>
    <property type="molecule type" value="Genomic_DNA"/>
</dbReference>
<sequence>MPRLRSTSQYQCSQCHRSFKTSGGRTRHVNAKHRPPTPPLIDEPTPEFRYQRHPHLSARPCDVNGVFLPDGSSPPPPPTPPPAHSPAAWAPFEDRQSFDFAYFHFIECQSSKGKINRALDLWAAAVLAHNDEPQWRSADELYKTIDEIQHGTAPFKTVQLRYNGPLPETGPPPQWMTQTYELCFRDSRELLKQQLASPAFKNNVTAVPYRQFNGRRKRVWSNLMSADWAWKQADDIAKNPATHGCMFVPVVSGSDKTTVSVATGHQEYHPVYQSPGIITNTARRAHGEGVMPNALLPIPKTSKKHRSSPAFQKFCRQLYHACLAYIYEPLKSGMSTPEVVRCWDGHYRKVIYGLGPYIADYPEQVWLAAIVQGWCPKCTARPENLDSEDARRRTQAKDDFLIQSFDPGILWDDYGIRCDVVPFTHDFP</sequence>
<keyword evidence="5" id="KW-1185">Reference proteome</keyword>
<protein>
    <recommendedName>
        <fullName evidence="3">C2H2-type domain-containing protein</fullName>
    </recommendedName>
</protein>
<feature type="region of interest" description="Disordered" evidence="2">
    <location>
        <begin position="1"/>
        <end position="45"/>
    </location>
</feature>
<dbReference type="InterPro" id="IPR041078">
    <property type="entry name" value="Plavaka"/>
</dbReference>
<feature type="compositionally biased region" description="Polar residues" evidence="2">
    <location>
        <begin position="1"/>
        <end position="24"/>
    </location>
</feature>
<dbReference type="Pfam" id="PF18759">
    <property type="entry name" value="Plavaka"/>
    <property type="match status" value="1"/>
</dbReference>
<feature type="region of interest" description="Disordered" evidence="2">
    <location>
        <begin position="62"/>
        <end position="89"/>
    </location>
</feature>
<gene>
    <name evidence="4" type="ORF">VNI00_008899</name>
</gene>
<name>A0AAW0CSI8_9AGAR</name>
<dbReference type="Proteomes" id="UP001383192">
    <property type="component" value="Unassembled WGS sequence"/>
</dbReference>
<evidence type="ECO:0000313" key="5">
    <source>
        <dbReference type="Proteomes" id="UP001383192"/>
    </source>
</evidence>
<dbReference type="GO" id="GO:0008270">
    <property type="term" value="F:zinc ion binding"/>
    <property type="evidence" value="ECO:0007669"/>
    <property type="project" value="UniProtKB-KW"/>
</dbReference>
<feature type="compositionally biased region" description="Pro residues" evidence="2">
    <location>
        <begin position="72"/>
        <end position="84"/>
    </location>
</feature>
<accession>A0AAW0CSI8</accession>
<keyword evidence="1" id="KW-0862">Zinc</keyword>
<reference evidence="4 5" key="1">
    <citation type="submission" date="2024-01" db="EMBL/GenBank/DDBJ databases">
        <title>A draft genome for a cacao thread blight-causing isolate of Paramarasmius palmivorus.</title>
        <authorList>
            <person name="Baruah I.K."/>
            <person name="Bukari Y."/>
            <person name="Amoako-Attah I."/>
            <person name="Meinhardt L.W."/>
            <person name="Bailey B.A."/>
            <person name="Cohen S.P."/>
        </authorList>
    </citation>
    <scope>NUCLEOTIDE SEQUENCE [LARGE SCALE GENOMIC DNA]</scope>
    <source>
        <strain evidence="4 5">GH-12</strain>
    </source>
</reference>
<evidence type="ECO:0000259" key="3">
    <source>
        <dbReference type="PROSITE" id="PS50157"/>
    </source>
</evidence>